<name>A0ABP9WGT7_9MICO</name>
<dbReference type="SUPFAM" id="SSF55008">
    <property type="entry name" value="HMA, heavy metal-associated domain"/>
    <property type="match status" value="1"/>
</dbReference>
<dbReference type="PROSITE" id="PS50846">
    <property type="entry name" value="HMA_2"/>
    <property type="match status" value="1"/>
</dbReference>
<dbReference type="EMBL" id="BAABRR010000006">
    <property type="protein sequence ID" value="GAA5518914.1"/>
    <property type="molecule type" value="Genomic_DNA"/>
</dbReference>
<evidence type="ECO:0000313" key="3">
    <source>
        <dbReference type="EMBL" id="GAA5518914.1"/>
    </source>
</evidence>
<comment type="caution">
    <text evidence="3">The sequence shown here is derived from an EMBL/GenBank/DDBJ whole genome shotgun (WGS) entry which is preliminary data.</text>
</comment>
<evidence type="ECO:0000313" key="4">
    <source>
        <dbReference type="Proteomes" id="UP001426770"/>
    </source>
</evidence>
<feature type="transmembrane region" description="Helical" evidence="1">
    <location>
        <begin position="315"/>
        <end position="339"/>
    </location>
</feature>
<dbReference type="Pfam" id="PF00403">
    <property type="entry name" value="HMA"/>
    <property type="match status" value="1"/>
</dbReference>
<dbReference type="Proteomes" id="UP001426770">
    <property type="component" value="Unassembled WGS sequence"/>
</dbReference>
<dbReference type="InterPro" id="IPR008972">
    <property type="entry name" value="Cupredoxin"/>
</dbReference>
<keyword evidence="1" id="KW-0812">Transmembrane</keyword>
<keyword evidence="1" id="KW-0472">Membrane</keyword>
<dbReference type="RefSeq" id="WP_286215057.1">
    <property type="nucleotide sequence ID" value="NZ_AP027736.1"/>
</dbReference>
<dbReference type="InterPro" id="IPR006121">
    <property type="entry name" value="HMA_dom"/>
</dbReference>
<dbReference type="Gene3D" id="3.30.70.100">
    <property type="match status" value="1"/>
</dbReference>
<organism evidence="3 4">
    <name type="scientific">Demequina sediminis</name>
    <dbReference type="NCBI Taxonomy" id="1930058"/>
    <lineage>
        <taxon>Bacteria</taxon>
        <taxon>Bacillati</taxon>
        <taxon>Actinomycetota</taxon>
        <taxon>Actinomycetes</taxon>
        <taxon>Micrococcales</taxon>
        <taxon>Demequinaceae</taxon>
        <taxon>Demequina</taxon>
    </lineage>
</organism>
<evidence type="ECO:0000256" key="1">
    <source>
        <dbReference type="SAM" id="Phobius"/>
    </source>
</evidence>
<keyword evidence="4" id="KW-1185">Reference proteome</keyword>
<feature type="transmembrane region" description="Helical" evidence="1">
    <location>
        <begin position="118"/>
        <end position="140"/>
    </location>
</feature>
<reference evidence="3 4" key="1">
    <citation type="submission" date="2024-02" db="EMBL/GenBank/DDBJ databases">
        <title>Lysinimicrobium sediminis NBRC 112286.</title>
        <authorList>
            <person name="Ichikawa N."/>
            <person name="Katano-Makiyama Y."/>
            <person name="Hidaka K."/>
        </authorList>
    </citation>
    <scope>NUCLEOTIDE SEQUENCE [LARGE SCALE GENOMIC DNA]</scope>
    <source>
        <strain evidence="3 4">NBRC 112286</strain>
    </source>
</reference>
<feature type="transmembrane region" description="Helical" evidence="1">
    <location>
        <begin position="77"/>
        <end position="98"/>
    </location>
</feature>
<dbReference type="CDD" id="cd00371">
    <property type="entry name" value="HMA"/>
    <property type="match status" value="1"/>
</dbReference>
<sequence length="452" mass="45465">MERIVPIEGMTCAACETTVTAAALELPGVRAARADRRSGRLTLEGERLPADSALDAALADTPYRVGARPWLSRDHTVWRDVTVAAAVVAALAITAYAFGLDERIGTLTSGASAGSLALIALLGVAASVSTCMALVGGLVISLAASVGDDARRAARLRPHLAFNVGRVVGFAVLGGVVGWAGQGLQLSGTALAATMLVAAVVMGVLGLRLTGASPRLAGWQLTLPGRWGAWARTGAGPSTVRKGARAGDLRAAGLGAASFFLPCGFTQAVQVYALSTGSAAAGAAVMAVFALGTTPGLLAAGAAASAARRSSTGRALRVVGVVVVAFALVTGAGAVTTLAPGLGFGGLTPTERTANVADVRGAQEVTTVVEADGYSPEVSVVYAGENVRWRLEPEWVGCASLITAPSLGLDSIDVLTGPATVEFTAGEPGTYAYSCAMGMYTGAFVVIDRPEA</sequence>
<feature type="transmembrane region" description="Helical" evidence="1">
    <location>
        <begin position="160"/>
        <end position="180"/>
    </location>
</feature>
<accession>A0ABP9WGT7</accession>
<protein>
    <recommendedName>
        <fullName evidence="2">HMA domain-containing protein</fullName>
    </recommendedName>
</protein>
<dbReference type="SUPFAM" id="SSF49503">
    <property type="entry name" value="Cupredoxins"/>
    <property type="match status" value="1"/>
</dbReference>
<dbReference type="Pfam" id="PF13386">
    <property type="entry name" value="DsbD_2"/>
    <property type="match status" value="1"/>
</dbReference>
<proteinExistence type="predicted"/>
<gene>
    <name evidence="3" type="ORF">Lsed01_01348</name>
</gene>
<feature type="transmembrane region" description="Helical" evidence="1">
    <location>
        <begin position="251"/>
        <end position="273"/>
    </location>
</feature>
<feature type="transmembrane region" description="Helical" evidence="1">
    <location>
        <begin position="186"/>
        <end position="207"/>
    </location>
</feature>
<dbReference type="PANTHER" id="PTHR42208">
    <property type="entry name" value="HEAVY METAL TRANSPORTER-RELATED"/>
    <property type="match status" value="1"/>
</dbReference>
<feature type="domain" description="HMA" evidence="2">
    <location>
        <begin position="1"/>
        <end position="66"/>
    </location>
</feature>
<dbReference type="PANTHER" id="PTHR42208:SF1">
    <property type="entry name" value="HEAVY METAL TRANSPORTER"/>
    <property type="match status" value="1"/>
</dbReference>
<dbReference type="InterPro" id="IPR039447">
    <property type="entry name" value="UreH-like_TM_dom"/>
</dbReference>
<dbReference type="InterPro" id="IPR036163">
    <property type="entry name" value="HMA_dom_sf"/>
</dbReference>
<keyword evidence="1" id="KW-1133">Transmembrane helix</keyword>
<dbReference type="Gene3D" id="2.60.40.420">
    <property type="entry name" value="Cupredoxins - blue copper proteins"/>
    <property type="match status" value="1"/>
</dbReference>
<feature type="transmembrane region" description="Helical" evidence="1">
    <location>
        <begin position="279"/>
        <end position="303"/>
    </location>
</feature>
<evidence type="ECO:0000259" key="2">
    <source>
        <dbReference type="PROSITE" id="PS50846"/>
    </source>
</evidence>